<protein>
    <recommendedName>
        <fullName evidence="2">DDE-1 domain-containing protein</fullName>
    </recommendedName>
</protein>
<comment type="caution">
    <text evidence="3">The sequence shown here is derived from an EMBL/GenBank/DDBJ whole genome shotgun (WGS) entry which is preliminary data.</text>
</comment>
<evidence type="ECO:0000313" key="4">
    <source>
        <dbReference type="Proteomes" id="UP001549921"/>
    </source>
</evidence>
<evidence type="ECO:0000256" key="1">
    <source>
        <dbReference type="SAM" id="MobiDB-lite"/>
    </source>
</evidence>
<evidence type="ECO:0000259" key="2">
    <source>
        <dbReference type="Pfam" id="PF03184"/>
    </source>
</evidence>
<name>A0ABD0SW86_LOXSC</name>
<feature type="domain" description="DDE-1" evidence="2">
    <location>
        <begin position="4"/>
        <end position="96"/>
    </location>
</feature>
<feature type="region of interest" description="Disordered" evidence="1">
    <location>
        <begin position="142"/>
        <end position="175"/>
    </location>
</feature>
<organism evidence="3 4">
    <name type="scientific">Loxostege sticticalis</name>
    <name type="common">Beet webworm moth</name>
    <dbReference type="NCBI Taxonomy" id="481309"/>
    <lineage>
        <taxon>Eukaryota</taxon>
        <taxon>Metazoa</taxon>
        <taxon>Ecdysozoa</taxon>
        <taxon>Arthropoda</taxon>
        <taxon>Hexapoda</taxon>
        <taxon>Insecta</taxon>
        <taxon>Pterygota</taxon>
        <taxon>Neoptera</taxon>
        <taxon>Endopterygota</taxon>
        <taxon>Lepidoptera</taxon>
        <taxon>Glossata</taxon>
        <taxon>Ditrysia</taxon>
        <taxon>Pyraloidea</taxon>
        <taxon>Crambidae</taxon>
        <taxon>Pyraustinae</taxon>
        <taxon>Loxostege</taxon>
    </lineage>
</organism>
<reference evidence="3 4" key="1">
    <citation type="submission" date="2024-06" db="EMBL/GenBank/DDBJ databases">
        <title>A chromosome-level genome assembly of beet webworm, Loxostege sticticalis.</title>
        <authorList>
            <person name="Zhang Y."/>
        </authorList>
    </citation>
    <scope>NUCLEOTIDE SEQUENCE [LARGE SCALE GENOMIC DNA]</scope>
    <source>
        <strain evidence="3">AQ028</strain>
        <tissue evidence="3">Male pupae</tissue>
    </source>
</reference>
<proteinExistence type="predicted"/>
<evidence type="ECO:0000313" key="3">
    <source>
        <dbReference type="EMBL" id="KAL0830026.1"/>
    </source>
</evidence>
<sequence length="229" mass="25936">MKRLIFDGDSCHFDNDVVDAGERNDLIIYCLPSNTTSELQPLDKTVNKFFENYWDQKVMKFMYHNPTKKLNRARFNAIFTKVWAKSLTPENLINGFKATELSIYPFYPNAISEDAFAPSLLTETALHRSGNVDCGMNLQRINNSDTDITDDEDSTAHRSLSNPDFSPSINTQNDSDIDAMNIEDARSYIESMNTMVSPSLLISTEPFALSPQTCSSKPQVTDELLFYGR</sequence>
<gene>
    <name evidence="3" type="ORF">ABMA28_003484</name>
</gene>
<dbReference type="Pfam" id="PF03184">
    <property type="entry name" value="DDE_1"/>
    <property type="match status" value="1"/>
</dbReference>
<accession>A0ABD0SW86</accession>
<dbReference type="Proteomes" id="UP001549921">
    <property type="component" value="Unassembled WGS sequence"/>
</dbReference>
<feature type="compositionally biased region" description="Polar residues" evidence="1">
    <location>
        <begin position="157"/>
        <end position="174"/>
    </location>
</feature>
<dbReference type="AlphaFoldDB" id="A0ABD0SW86"/>
<dbReference type="InterPro" id="IPR004875">
    <property type="entry name" value="DDE_SF_endonuclease_dom"/>
</dbReference>
<dbReference type="EMBL" id="JBEDNZ010000014">
    <property type="protein sequence ID" value="KAL0830026.1"/>
    <property type="molecule type" value="Genomic_DNA"/>
</dbReference>